<keyword evidence="3" id="KW-0050">Antiport</keyword>
<evidence type="ECO:0000256" key="3">
    <source>
        <dbReference type="ARBA" id="ARBA00022449"/>
    </source>
</evidence>
<keyword evidence="13" id="KW-1185">Reference proteome</keyword>
<keyword evidence="8" id="KW-0739">Sodium transport</keyword>
<evidence type="ECO:0000256" key="5">
    <source>
        <dbReference type="ARBA" id="ARBA00022989"/>
    </source>
</evidence>
<dbReference type="Proteomes" id="UP001085076">
    <property type="component" value="Miscellaneous, Linkage group lg06"/>
</dbReference>
<evidence type="ECO:0000256" key="2">
    <source>
        <dbReference type="ARBA" id="ARBA00022448"/>
    </source>
</evidence>
<reference evidence="12" key="2">
    <citation type="journal article" date="2022" name="Hortic Res">
        <title>The genome of Dioscorea zingiberensis sheds light on the biosynthesis, origin and evolution of the medicinally important diosgenin saponins.</title>
        <authorList>
            <person name="Li Y."/>
            <person name="Tan C."/>
            <person name="Li Z."/>
            <person name="Guo J."/>
            <person name="Li S."/>
            <person name="Chen X."/>
            <person name="Wang C."/>
            <person name="Dai X."/>
            <person name="Yang H."/>
            <person name="Song W."/>
            <person name="Hou L."/>
            <person name="Xu J."/>
            <person name="Tong Z."/>
            <person name="Xu A."/>
            <person name="Yuan X."/>
            <person name="Wang W."/>
            <person name="Yang Q."/>
            <person name="Chen L."/>
            <person name="Sun Z."/>
            <person name="Wang K."/>
            <person name="Pan B."/>
            <person name="Chen J."/>
            <person name="Bao Y."/>
            <person name="Liu F."/>
            <person name="Qi X."/>
            <person name="Gang D.R."/>
            <person name="Wen J."/>
            <person name="Li J."/>
        </authorList>
    </citation>
    <scope>NUCLEOTIDE SEQUENCE</scope>
    <source>
        <strain evidence="12">Dzin_1.0</strain>
    </source>
</reference>
<protein>
    <recommendedName>
        <fullName evidence="11">Sodium/calcium exchanger membrane region domain-containing protein</fullName>
    </recommendedName>
</protein>
<keyword evidence="8" id="KW-0406">Ion transport</keyword>
<feature type="transmembrane region" description="Helical" evidence="10">
    <location>
        <begin position="127"/>
        <end position="147"/>
    </location>
</feature>
<dbReference type="EMBL" id="JAGGNH010000006">
    <property type="protein sequence ID" value="KAJ0969211.1"/>
    <property type="molecule type" value="Genomic_DNA"/>
</dbReference>
<dbReference type="InterPro" id="IPR004837">
    <property type="entry name" value="NaCa_Exmemb"/>
</dbReference>
<dbReference type="OrthoDB" id="407410at2759"/>
<proteinExistence type="inferred from homology"/>
<evidence type="ECO:0000313" key="13">
    <source>
        <dbReference type="Proteomes" id="UP001085076"/>
    </source>
</evidence>
<comment type="subcellular location">
    <subcellularLocation>
        <location evidence="1">Membrane</location>
        <topology evidence="1">Multi-pass membrane protein</topology>
    </subcellularLocation>
</comment>
<evidence type="ECO:0000256" key="4">
    <source>
        <dbReference type="ARBA" id="ARBA00022692"/>
    </source>
</evidence>
<sequence>MGLDRWRWHLHLHPRLLLYASSPSSPTHCSSIFSHSPSLLNYTSLHSCLFPCGSPLALLLLVLLLLAHFSLLVHAASDHFSPAVASLSSRLRLSPSAVVTLLALGNGAPDAFSSSATLSSGLPHTGLAVILSAGAFISAFVVDSVAFLSAPFSVPPAPFVRDVFFYLLAVSSLFYVYLSAEIYLWQVVGMVCFYLFFVGFVFWMDLVVERRGGKEARQDDLEVEMGLAS</sequence>
<comment type="caution">
    <text evidence="12">The sequence shown here is derived from an EMBL/GenBank/DDBJ whole genome shotgun (WGS) entry which is preliminary data.</text>
</comment>
<dbReference type="GO" id="GO:0008324">
    <property type="term" value="F:monoatomic cation transmembrane transporter activity"/>
    <property type="evidence" value="ECO:0007669"/>
    <property type="project" value="TreeGrafter"/>
</dbReference>
<evidence type="ECO:0000259" key="11">
    <source>
        <dbReference type="Pfam" id="PF01699"/>
    </source>
</evidence>
<feature type="domain" description="Sodium/calcium exchanger membrane region" evidence="11">
    <location>
        <begin position="63"/>
        <end position="203"/>
    </location>
</feature>
<name>A0A9D5HA87_9LILI</name>
<dbReference type="AlphaFoldDB" id="A0A9D5HA87"/>
<evidence type="ECO:0000256" key="9">
    <source>
        <dbReference type="ARBA" id="ARBA00038187"/>
    </source>
</evidence>
<gene>
    <name evidence="12" type="ORF">J5N97_022088</name>
</gene>
<keyword evidence="6" id="KW-0915">Sodium</keyword>
<evidence type="ECO:0000256" key="8">
    <source>
        <dbReference type="ARBA" id="ARBA00023201"/>
    </source>
</evidence>
<dbReference type="PANTHER" id="PTHR12266:SF33">
    <property type="entry name" value="CATION_CALCIUM EXCHANGER 5"/>
    <property type="match status" value="1"/>
</dbReference>
<keyword evidence="2" id="KW-0813">Transport</keyword>
<dbReference type="Pfam" id="PF01699">
    <property type="entry name" value="Na_Ca_ex"/>
    <property type="match status" value="1"/>
</dbReference>
<feature type="transmembrane region" description="Helical" evidence="10">
    <location>
        <begin position="159"/>
        <end position="178"/>
    </location>
</feature>
<keyword evidence="5 10" id="KW-1133">Transmembrane helix</keyword>
<evidence type="ECO:0000256" key="7">
    <source>
        <dbReference type="ARBA" id="ARBA00023136"/>
    </source>
</evidence>
<dbReference type="PANTHER" id="PTHR12266">
    <property type="entry name" value="NA+/CA2+ K+ INDEPENDENT EXCHANGER"/>
    <property type="match status" value="1"/>
</dbReference>
<dbReference type="GO" id="GO:0015297">
    <property type="term" value="F:antiporter activity"/>
    <property type="evidence" value="ECO:0007669"/>
    <property type="project" value="UniProtKB-KW"/>
</dbReference>
<dbReference type="InterPro" id="IPR044880">
    <property type="entry name" value="NCX_ion-bd_dom_sf"/>
</dbReference>
<keyword evidence="7 10" id="KW-0472">Membrane</keyword>
<dbReference type="InterPro" id="IPR051359">
    <property type="entry name" value="CaCA_antiporter"/>
</dbReference>
<reference evidence="12" key="1">
    <citation type="submission" date="2021-03" db="EMBL/GenBank/DDBJ databases">
        <authorList>
            <person name="Li Z."/>
            <person name="Yang C."/>
        </authorList>
    </citation>
    <scope>NUCLEOTIDE SEQUENCE</scope>
    <source>
        <strain evidence="12">Dzin_1.0</strain>
        <tissue evidence="12">Leaf</tissue>
    </source>
</reference>
<dbReference type="GO" id="GO:0006814">
    <property type="term" value="P:sodium ion transport"/>
    <property type="evidence" value="ECO:0007669"/>
    <property type="project" value="UniProtKB-KW"/>
</dbReference>
<organism evidence="12 13">
    <name type="scientific">Dioscorea zingiberensis</name>
    <dbReference type="NCBI Taxonomy" id="325984"/>
    <lineage>
        <taxon>Eukaryota</taxon>
        <taxon>Viridiplantae</taxon>
        <taxon>Streptophyta</taxon>
        <taxon>Embryophyta</taxon>
        <taxon>Tracheophyta</taxon>
        <taxon>Spermatophyta</taxon>
        <taxon>Magnoliopsida</taxon>
        <taxon>Liliopsida</taxon>
        <taxon>Dioscoreales</taxon>
        <taxon>Dioscoreaceae</taxon>
        <taxon>Dioscorea</taxon>
    </lineage>
</organism>
<dbReference type="GO" id="GO:0016020">
    <property type="term" value="C:membrane"/>
    <property type="evidence" value="ECO:0007669"/>
    <property type="project" value="UniProtKB-SubCell"/>
</dbReference>
<dbReference type="Gene3D" id="1.20.1420.30">
    <property type="entry name" value="NCX, central ion-binding region"/>
    <property type="match status" value="1"/>
</dbReference>
<feature type="transmembrane region" description="Helical" evidence="10">
    <location>
        <begin position="56"/>
        <end position="77"/>
    </location>
</feature>
<accession>A0A9D5HA87</accession>
<comment type="similarity">
    <text evidence="9">Belongs to the Ca(2+):cation antiporter (CaCA) (TC 2.A.19) family. Cation/calcium exchanger (CCX) subfamily.</text>
</comment>
<feature type="transmembrane region" description="Helical" evidence="10">
    <location>
        <begin position="184"/>
        <end position="208"/>
    </location>
</feature>
<keyword evidence="4 10" id="KW-0812">Transmembrane</keyword>
<evidence type="ECO:0000256" key="1">
    <source>
        <dbReference type="ARBA" id="ARBA00004141"/>
    </source>
</evidence>
<evidence type="ECO:0000313" key="12">
    <source>
        <dbReference type="EMBL" id="KAJ0969211.1"/>
    </source>
</evidence>
<evidence type="ECO:0000256" key="6">
    <source>
        <dbReference type="ARBA" id="ARBA00023053"/>
    </source>
</evidence>
<evidence type="ECO:0000256" key="10">
    <source>
        <dbReference type="SAM" id="Phobius"/>
    </source>
</evidence>